<dbReference type="GO" id="GO:0006418">
    <property type="term" value="P:tRNA aminoacylation for protein translation"/>
    <property type="evidence" value="ECO:0007669"/>
    <property type="project" value="InterPro"/>
</dbReference>
<accession>A0DH52</accession>
<dbReference type="InterPro" id="IPR002305">
    <property type="entry name" value="aa-tRNA-synth_Ic"/>
</dbReference>
<keyword evidence="3 6" id="KW-0067">ATP-binding</keyword>
<keyword evidence="2 6" id="KW-0547">Nucleotide-binding</keyword>
<keyword evidence="5 6" id="KW-0030">Aminoacyl-tRNA synthetase</keyword>
<protein>
    <submittedName>
        <fullName evidence="7">Uncharacterized protein</fullName>
    </submittedName>
</protein>
<dbReference type="Pfam" id="PF00579">
    <property type="entry name" value="tRNA-synt_1b"/>
    <property type="match status" value="1"/>
</dbReference>
<dbReference type="InParanoid" id="A0DH52"/>
<keyword evidence="4 6" id="KW-0648">Protein biosynthesis</keyword>
<dbReference type="KEGG" id="ptm:GSPATT00016755001"/>
<dbReference type="GO" id="GO:0004812">
    <property type="term" value="F:aminoacyl-tRNA ligase activity"/>
    <property type="evidence" value="ECO:0007669"/>
    <property type="project" value="UniProtKB-KW"/>
</dbReference>
<dbReference type="HOGENOM" id="CLU_1690141_0_0_1"/>
<dbReference type="GeneID" id="5035551"/>
<dbReference type="RefSeq" id="XP_001449766.1">
    <property type="nucleotide sequence ID" value="XM_001449729.1"/>
</dbReference>
<keyword evidence="8" id="KW-1185">Reference proteome</keyword>
<name>A0DH52_PARTE</name>
<dbReference type="InterPro" id="IPR014729">
    <property type="entry name" value="Rossmann-like_a/b/a_fold"/>
</dbReference>
<proteinExistence type="inferred from homology"/>
<evidence type="ECO:0000313" key="8">
    <source>
        <dbReference type="Proteomes" id="UP000000600"/>
    </source>
</evidence>
<evidence type="ECO:0000256" key="5">
    <source>
        <dbReference type="ARBA" id="ARBA00023146"/>
    </source>
</evidence>
<dbReference type="SUPFAM" id="SSF52374">
    <property type="entry name" value="Nucleotidylyl transferase"/>
    <property type="match status" value="1"/>
</dbReference>
<gene>
    <name evidence="7" type="ORF">GSPATT00016755001</name>
</gene>
<dbReference type="OrthoDB" id="337870at2759"/>
<dbReference type="EMBL" id="CT868430">
    <property type="protein sequence ID" value="CAK82369.1"/>
    <property type="molecule type" value="Genomic_DNA"/>
</dbReference>
<dbReference type="Gene3D" id="3.40.50.620">
    <property type="entry name" value="HUPs"/>
    <property type="match status" value="1"/>
</dbReference>
<keyword evidence="1 6" id="KW-0436">Ligase</keyword>
<comment type="similarity">
    <text evidence="6">Belongs to the class-I aminoacyl-tRNA synthetase family.</text>
</comment>
<organism evidence="7 8">
    <name type="scientific">Paramecium tetraurelia</name>
    <dbReference type="NCBI Taxonomy" id="5888"/>
    <lineage>
        <taxon>Eukaryota</taxon>
        <taxon>Sar</taxon>
        <taxon>Alveolata</taxon>
        <taxon>Ciliophora</taxon>
        <taxon>Intramacronucleata</taxon>
        <taxon>Oligohymenophorea</taxon>
        <taxon>Peniculida</taxon>
        <taxon>Parameciidae</taxon>
        <taxon>Paramecium</taxon>
    </lineage>
</organism>
<evidence type="ECO:0000313" key="7">
    <source>
        <dbReference type="EMBL" id="CAK82369.1"/>
    </source>
</evidence>
<evidence type="ECO:0000256" key="1">
    <source>
        <dbReference type="ARBA" id="ARBA00022598"/>
    </source>
</evidence>
<sequence length="156" mass="17789">MFGSQCPFSSQTAILVSVYCGFNPTGHSFLLGNFVSILNLEKLAQLDFFQPIAIVGYATIQLGYPSFKMKQSKRSDLIAIQENFYTKIGINQDARIGILQIMGQWNNHYQSRIPWFFRDGKLIDLVSIFRMISLLNKDHIFKGFNNGDDSFNCTKL</sequence>
<dbReference type="AlphaFoldDB" id="A0DH52"/>
<evidence type="ECO:0000256" key="2">
    <source>
        <dbReference type="ARBA" id="ARBA00022741"/>
    </source>
</evidence>
<reference evidence="7 8" key="1">
    <citation type="journal article" date="2006" name="Nature">
        <title>Global trends of whole-genome duplications revealed by the ciliate Paramecium tetraurelia.</title>
        <authorList>
            <consortium name="Genoscope"/>
            <person name="Aury J.-M."/>
            <person name="Jaillon O."/>
            <person name="Duret L."/>
            <person name="Noel B."/>
            <person name="Jubin C."/>
            <person name="Porcel B.M."/>
            <person name="Segurens B."/>
            <person name="Daubin V."/>
            <person name="Anthouard V."/>
            <person name="Aiach N."/>
            <person name="Arnaiz O."/>
            <person name="Billaut A."/>
            <person name="Beisson J."/>
            <person name="Blanc I."/>
            <person name="Bouhouche K."/>
            <person name="Camara F."/>
            <person name="Duharcourt S."/>
            <person name="Guigo R."/>
            <person name="Gogendeau D."/>
            <person name="Katinka M."/>
            <person name="Keller A.-M."/>
            <person name="Kissmehl R."/>
            <person name="Klotz C."/>
            <person name="Koll F."/>
            <person name="Le Moue A."/>
            <person name="Lepere C."/>
            <person name="Malinsky S."/>
            <person name="Nowacki M."/>
            <person name="Nowak J.K."/>
            <person name="Plattner H."/>
            <person name="Poulain J."/>
            <person name="Ruiz F."/>
            <person name="Serrano V."/>
            <person name="Zagulski M."/>
            <person name="Dessen P."/>
            <person name="Betermier M."/>
            <person name="Weissenbach J."/>
            <person name="Scarpelli C."/>
            <person name="Schachter V."/>
            <person name="Sperling L."/>
            <person name="Meyer E."/>
            <person name="Cohen J."/>
            <person name="Wincker P."/>
        </authorList>
    </citation>
    <scope>NUCLEOTIDE SEQUENCE [LARGE SCALE GENOMIC DNA]</scope>
    <source>
        <strain evidence="7 8">Stock d4-2</strain>
    </source>
</reference>
<evidence type="ECO:0000256" key="4">
    <source>
        <dbReference type="ARBA" id="ARBA00022917"/>
    </source>
</evidence>
<evidence type="ECO:0000256" key="6">
    <source>
        <dbReference type="RuleBase" id="RU363036"/>
    </source>
</evidence>
<evidence type="ECO:0000256" key="3">
    <source>
        <dbReference type="ARBA" id="ARBA00022840"/>
    </source>
</evidence>
<dbReference type="GO" id="GO:0005524">
    <property type="term" value="F:ATP binding"/>
    <property type="evidence" value="ECO:0007669"/>
    <property type="project" value="UniProtKB-KW"/>
</dbReference>
<dbReference type="Proteomes" id="UP000000600">
    <property type="component" value="Unassembled WGS sequence"/>
</dbReference>